<accession>A0A919SV68</accession>
<keyword evidence="5" id="KW-0804">Transcription</keyword>
<dbReference type="GO" id="GO:0003677">
    <property type="term" value="F:DNA binding"/>
    <property type="evidence" value="ECO:0007669"/>
    <property type="project" value="InterPro"/>
</dbReference>
<dbReference type="InterPro" id="IPR052704">
    <property type="entry name" value="ECF_Sigma-70_Domain"/>
</dbReference>
<dbReference type="AlphaFoldDB" id="A0A919SV68"/>
<evidence type="ECO:0000256" key="2">
    <source>
        <dbReference type="ARBA" id="ARBA00011344"/>
    </source>
</evidence>
<dbReference type="SUPFAM" id="SSF88659">
    <property type="entry name" value="Sigma3 and sigma4 domains of RNA polymerase sigma factors"/>
    <property type="match status" value="1"/>
</dbReference>
<keyword evidence="3" id="KW-0805">Transcription regulation</keyword>
<evidence type="ECO:0000259" key="7">
    <source>
        <dbReference type="Pfam" id="PF04542"/>
    </source>
</evidence>
<dbReference type="InterPro" id="IPR036388">
    <property type="entry name" value="WH-like_DNA-bd_sf"/>
</dbReference>
<sequence>MSEMDELARRFETDRPHLRAVAQRMLGSAAEADDAVQEAWLRLSRSDTSEVSNLTGWLTTVVSRVCLDMLRSRAARREDSGEAPEAPAAEQTHPESEALLADAMGPALLVVLDTLTPAERLAFVLHDMFAVPFPEIAEIAGSSPAAARQLASRARRKVQGRDAEEDRARSRTVVEAFLAASRSGDFAALLALLDPEVVLRADAAAVGFGANSLLRGAAAVAETFSGRAQHAEPALLDGEAGLVWAPGGTARVAFAFIIVDGRITGIEQIADPADLGGMEVRVLGS</sequence>
<dbReference type="InterPro" id="IPR007627">
    <property type="entry name" value="RNA_pol_sigma70_r2"/>
</dbReference>
<dbReference type="Pfam" id="PF04542">
    <property type="entry name" value="Sigma70_r2"/>
    <property type="match status" value="1"/>
</dbReference>
<evidence type="ECO:0000256" key="6">
    <source>
        <dbReference type="SAM" id="MobiDB-lite"/>
    </source>
</evidence>
<dbReference type="Pfam" id="PF08281">
    <property type="entry name" value="Sigma70_r4_2"/>
    <property type="match status" value="1"/>
</dbReference>
<keyword evidence="10" id="KW-1185">Reference proteome</keyword>
<feature type="domain" description="RNA polymerase sigma factor 70 region 4 type 2" evidence="8">
    <location>
        <begin position="108"/>
        <end position="157"/>
    </location>
</feature>
<dbReference type="EMBL" id="BOQL01000075">
    <property type="protein sequence ID" value="GIM78584.1"/>
    <property type="molecule type" value="Genomic_DNA"/>
</dbReference>
<dbReference type="InterPro" id="IPR013324">
    <property type="entry name" value="RNA_pol_sigma_r3/r4-like"/>
</dbReference>
<dbReference type="Gene3D" id="1.10.1740.10">
    <property type="match status" value="1"/>
</dbReference>
<evidence type="ECO:0000256" key="5">
    <source>
        <dbReference type="ARBA" id="ARBA00023163"/>
    </source>
</evidence>
<dbReference type="GO" id="GO:0006352">
    <property type="term" value="P:DNA-templated transcription initiation"/>
    <property type="evidence" value="ECO:0007669"/>
    <property type="project" value="InterPro"/>
</dbReference>
<comment type="similarity">
    <text evidence="1">Belongs to the sigma-70 factor family. ECF subfamily.</text>
</comment>
<dbReference type="SUPFAM" id="SSF88946">
    <property type="entry name" value="Sigma2 domain of RNA polymerase sigma factors"/>
    <property type="match status" value="1"/>
</dbReference>
<evidence type="ECO:0000313" key="9">
    <source>
        <dbReference type="EMBL" id="GIM78584.1"/>
    </source>
</evidence>
<dbReference type="GO" id="GO:0016987">
    <property type="term" value="F:sigma factor activity"/>
    <property type="evidence" value="ECO:0007669"/>
    <property type="project" value="UniProtKB-KW"/>
</dbReference>
<dbReference type="InterPro" id="IPR032710">
    <property type="entry name" value="NTF2-like_dom_sf"/>
</dbReference>
<dbReference type="InterPro" id="IPR013325">
    <property type="entry name" value="RNA_pol_sigma_r2"/>
</dbReference>
<feature type="domain" description="RNA polymerase sigma-70 region 2" evidence="7">
    <location>
        <begin position="12"/>
        <end position="74"/>
    </location>
</feature>
<gene>
    <name evidence="9" type="ORF">Aau02nite_81600</name>
</gene>
<evidence type="ECO:0000256" key="1">
    <source>
        <dbReference type="ARBA" id="ARBA00010641"/>
    </source>
</evidence>
<dbReference type="InterPro" id="IPR013249">
    <property type="entry name" value="RNA_pol_sigma70_r4_t2"/>
</dbReference>
<proteinExistence type="inferred from homology"/>
<dbReference type="InterPro" id="IPR014284">
    <property type="entry name" value="RNA_pol_sigma-70_dom"/>
</dbReference>
<evidence type="ECO:0000259" key="8">
    <source>
        <dbReference type="Pfam" id="PF08281"/>
    </source>
</evidence>
<evidence type="ECO:0000256" key="3">
    <source>
        <dbReference type="ARBA" id="ARBA00023015"/>
    </source>
</evidence>
<dbReference type="Gene3D" id="3.10.450.50">
    <property type="match status" value="1"/>
</dbReference>
<name>A0A919SV68_9ACTN</name>
<evidence type="ECO:0000313" key="10">
    <source>
        <dbReference type="Proteomes" id="UP000681340"/>
    </source>
</evidence>
<comment type="caution">
    <text evidence="9">The sequence shown here is derived from an EMBL/GenBank/DDBJ whole genome shotgun (WGS) entry which is preliminary data.</text>
</comment>
<reference evidence="9" key="1">
    <citation type="submission" date="2021-03" db="EMBL/GenBank/DDBJ databases">
        <title>Whole genome shotgun sequence of Actinoplanes auranticolor NBRC 12245.</title>
        <authorList>
            <person name="Komaki H."/>
            <person name="Tamura T."/>
        </authorList>
    </citation>
    <scope>NUCLEOTIDE SEQUENCE</scope>
    <source>
        <strain evidence="9">NBRC 12245</strain>
    </source>
</reference>
<evidence type="ECO:0000256" key="4">
    <source>
        <dbReference type="ARBA" id="ARBA00023082"/>
    </source>
</evidence>
<comment type="subunit">
    <text evidence="2">Interacts transiently with the RNA polymerase catalytic core formed by RpoA, RpoB, RpoC and RpoZ (2 alpha, 1 beta, 1 beta' and 1 omega subunit) to form the RNA polymerase holoenzyme that can initiate transcription.</text>
</comment>
<dbReference type="PANTHER" id="PTHR30173">
    <property type="entry name" value="SIGMA 19 FACTOR"/>
    <property type="match status" value="1"/>
</dbReference>
<dbReference type="Proteomes" id="UP000681340">
    <property type="component" value="Unassembled WGS sequence"/>
</dbReference>
<organism evidence="9 10">
    <name type="scientific">Actinoplanes auranticolor</name>
    <dbReference type="NCBI Taxonomy" id="47988"/>
    <lineage>
        <taxon>Bacteria</taxon>
        <taxon>Bacillati</taxon>
        <taxon>Actinomycetota</taxon>
        <taxon>Actinomycetes</taxon>
        <taxon>Micromonosporales</taxon>
        <taxon>Micromonosporaceae</taxon>
        <taxon>Actinoplanes</taxon>
    </lineage>
</organism>
<dbReference type="PANTHER" id="PTHR30173:SF43">
    <property type="entry name" value="ECF RNA POLYMERASE SIGMA FACTOR SIGI-RELATED"/>
    <property type="match status" value="1"/>
</dbReference>
<dbReference type="SUPFAM" id="SSF54427">
    <property type="entry name" value="NTF2-like"/>
    <property type="match status" value="1"/>
</dbReference>
<protein>
    <submittedName>
        <fullName evidence="9">RNA polymerase sigma factor</fullName>
    </submittedName>
</protein>
<keyword evidence="4" id="KW-0731">Sigma factor</keyword>
<dbReference type="NCBIfam" id="TIGR02937">
    <property type="entry name" value="sigma70-ECF"/>
    <property type="match status" value="1"/>
</dbReference>
<feature type="region of interest" description="Disordered" evidence="6">
    <location>
        <begin position="76"/>
        <end position="95"/>
    </location>
</feature>
<dbReference type="Gene3D" id="1.10.10.10">
    <property type="entry name" value="Winged helix-like DNA-binding domain superfamily/Winged helix DNA-binding domain"/>
    <property type="match status" value="1"/>
</dbReference>